<name>A0ABP8FVM7_9BACT</name>
<dbReference type="RefSeq" id="WP_344979063.1">
    <property type="nucleotide sequence ID" value="NZ_BAABFN010000005.1"/>
</dbReference>
<dbReference type="PROSITE" id="PS51257">
    <property type="entry name" value="PROKAR_LIPOPROTEIN"/>
    <property type="match status" value="1"/>
</dbReference>
<evidence type="ECO:0000313" key="2">
    <source>
        <dbReference type="EMBL" id="GAA4311949.1"/>
    </source>
</evidence>
<dbReference type="Proteomes" id="UP001501207">
    <property type="component" value="Unassembled WGS sequence"/>
</dbReference>
<dbReference type="EMBL" id="BAABFN010000005">
    <property type="protein sequence ID" value="GAA4311949.1"/>
    <property type="molecule type" value="Genomic_DNA"/>
</dbReference>
<keyword evidence="1" id="KW-0472">Membrane</keyword>
<keyword evidence="3" id="KW-1185">Reference proteome</keyword>
<evidence type="ECO:0000256" key="1">
    <source>
        <dbReference type="SAM" id="Phobius"/>
    </source>
</evidence>
<accession>A0ABP8FVM7</accession>
<keyword evidence="1" id="KW-1133">Transmembrane helix</keyword>
<dbReference type="InterPro" id="IPR007485">
    <property type="entry name" value="LPS_assembly_LptE"/>
</dbReference>
<protein>
    <submittedName>
        <fullName evidence="2">LptE family protein</fullName>
    </submittedName>
</protein>
<sequence>MKINPRLFYTGPAIFLAGILMLLSSCGIYSFNGASIDPAAKTVNVHFIENKAPYNNPTLSQKLTEGLRTKITSQSRLAQVNSDEADYIFSGAITGYAVSNAAVTNVEQAATSRLTITVNIDFKSKLNPKANFSQSFSRSADFPASRSVTEVQDNLVTDINKQLVDDIFNKAFVNW</sequence>
<evidence type="ECO:0000313" key="3">
    <source>
        <dbReference type="Proteomes" id="UP001501207"/>
    </source>
</evidence>
<comment type="caution">
    <text evidence="2">The sequence shown here is derived from an EMBL/GenBank/DDBJ whole genome shotgun (WGS) entry which is preliminary data.</text>
</comment>
<gene>
    <name evidence="2" type="ORF">GCM10023143_21330</name>
</gene>
<organism evidence="2 3">
    <name type="scientific">Compostibacter hankyongensis</name>
    <dbReference type="NCBI Taxonomy" id="1007089"/>
    <lineage>
        <taxon>Bacteria</taxon>
        <taxon>Pseudomonadati</taxon>
        <taxon>Bacteroidota</taxon>
        <taxon>Chitinophagia</taxon>
        <taxon>Chitinophagales</taxon>
        <taxon>Chitinophagaceae</taxon>
        <taxon>Compostibacter</taxon>
    </lineage>
</organism>
<reference evidence="3" key="1">
    <citation type="journal article" date="2019" name="Int. J. Syst. Evol. Microbiol.">
        <title>The Global Catalogue of Microorganisms (GCM) 10K type strain sequencing project: providing services to taxonomists for standard genome sequencing and annotation.</title>
        <authorList>
            <consortium name="The Broad Institute Genomics Platform"/>
            <consortium name="The Broad Institute Genome Sequencing Center for Infectious Disease"/>
            <person name="Wu L."/>
            <person name="Ma J."/>
        </authorList>
    </citation>
    <scope>NUCLEOTIDE SEQUENCE [LARGE SCALE GENOMIC DNA]</scope>
    <source>
        <strain evidence="3">JCM 17664</strain>
    </source>
</reference>
<keyword evidence="1" id="KW-0812">Transmembrane</keyword>
<feature type="transmembrane region" description="Helical" evidence="1">
    <location>
        <begin position="7"/>
        <end position="31"/>
    </location>
</feature>
<proteinExistence type="predicted"/>
<dbReference type="Pfam" id="PF04390">
    <property type="entry name" value="LptE"/>
    <property type="match status" value="1"/>
</dbReference>